<dbReference type="KEGG" id="cate:C2869_19325"/>
<dbReference type="EMBL" id="CP026604">
    <property type="protein sequence ID" value="AWB68425.1"/>
    <property type="molecule type" value="Genomic_DNA"/>
</dbReference>
<evidence type="ECO:0000313" key="1">
    <source>
        <dbReference type="EMBL" id="AWB68425.1"/>
    </source>
</evidence>
<dbReference type="Gene3D" id="1.20.120.340">
    <property type="entry name" value="Flagellar protein FliS"/>
    <property type="match status" value="1"/>
</dbReference>
<dbReference type="RefSeq" id="WP_108604484.1">
    <property type="nucleotide sequence ID" value="NZ_CP026604.1"/>
</dbReference>
<sequence>MPPPNAIHKYNVIQMHAESPISRLVRMYQVGINACQQKDAYKVTKVLFLLHKKLDHQASPKLAANLTRLYKHLQACCEQGDFDQVASTFNQLQSQWRTLH</sequence>
<name>A0A2S0VW55_9ALTE</name>
<gene>
    <name evidence="1" type="ORF">C2869_19325</name>
</gene>
<dbReference type="GO" id="GO:0044780">
    <property type="term" value="P:bacterial-type flagellum assembly"/>
    <property type="evidence" value="ECO:0007669"/>
    <property type="project" value="InterPro"/>
</dbReference>
<dbReference type="InterPro" id="IPR036584">
    <property type="entry name" value="FliS_sf"/>
</dbReference>
<accession>A0A2S0VW55</accession>
<evidence type="ECO:0000313" key="2">
    <source>
        <dbReference type="Proteomes" id="UP000244441"/>
    </source>
</evidence>
<dbReference type="AlphaFoldDB" id="A0A2S0VW55"/>
<dbReference type="Proteomes" id="UP000244441">
    <property type="component" value="Chromosome"/>
</dbReference>
<organism evidence="1 2">
    <name type="scientific">Saccharobesus litoralis</name>
    <dbReference type="NCBI Taxonomy" id="2172099"/>
    <lineage>
        <taxon>Bacteria</taxon>
        <taxon>Pseudomonadati</taxon>
        <taxon>Pseudomonadota</taxon>
        <taxon>Gammaproteobacteria</taxon>
        <taxon>Alteromonadales</taxon>
        <taxon>Alteromonadaceae</taxon>
        <taxon>Saccharobesus</taxon>
    </lineage>
</organism>
<proteinExistence type="predicted"/>
<dbReference type="OrthoDB" id="6387910at2"/>
<protein>
    <submittedName>
        <fullName evidence="1">Uncharacterized protein</fullName>
    </submittedName>
</protein>
<reference evidence="1 2" key="1">
    <citation type="submission" date="2018-01" db="EMBL/GenBank/DDBJ databases">
        <title>Genome sequence of a Cantenovulum-like bacteria.</title>
        <authorList>
            <person name="Tan W.R."/>
            <person name="Lau N.-S."/>
            <person name="Go F."/>
            <person name="Amirul A.-A.A."/>
        </authorList>
    </citation>
    <scope>NUCLEOTIDE SEQUENCE [LARGE SCALE GENOMIC DNA]</scope>
    <source>
        <strain evidence="1 2">CCB-QB4</strain>
    </source>
</reference>
<dbReference type="SUPFAM" id="SSF101116">
    <property type="entry name" value="Flagellar export chaperone FliS"/>
    <property type="match status" value="1"/>
</dbReference>
<keyword evidence="2" id="KW-1185">Reference proteome</keyword>